<evidence type="ECO:0000256" key="1">
    <source>
        <dbReference type="ARBA" id="ARBA00022553"/>
    </source>
</evidence>
<dbReference type="InterPro" id="IPR011006">
    <property type="entry name" value="CheY-like_superfamily"/>
</dbReference>
<sequence length="233" mass="24555">MNAETSSTRSTGNADTNRPGNCTGNAHAITVILVDDDPLIVQSLRTILEARDAVQVVGTSTEGCAAAGLYAASRPDIALLDIRMPHTSGLAAAERILASDPDARVVFLTTFADDDYIVRALALGARGYLIKQDVATLEGALRAVMDGQIVMGAEVSGRVGALAGRSLEGGSALAGSLTEREREVAELIAEGLDNREIAAALYLSEGTVRNHISAILQKCGLRNRTQIAIAWWR</sequence>
<evidence type="ECO:0000256" key="3">
    <source>
        <dbReference type="PROSITE-ProRule" id="PRU00169"/>
    </source>
</evidence>
<keyword evidence="2" id="KW-0238">DNA-binding</keyword>
<dbReference type="InterPro" id="IPR039420">
    <property type="entry name" value="WalR-like"/>
</dbReference>
<dbReference type="PRINTS" id="PR00038">
    <property type="entry name" value="HTHLUXR"/>
</dbReference>
<name>A0ABU6IH95_9ACTN</name>
<dbReference type="EMBL" id="JAYMFF010000008">
    <property type="protein sequence ID" value="MEC4175792.1"/>
    <property type="molecule type" value="Genomic_DNA"/>
</dbReference>
<dbReference type="Gene3D" id="3.40.50.2300">
    <property type="match status" value="1"/>
</dbReference>
<dbReference type="SMART" id="SM00448">
    <property type="entry name" value="REC"/>
    <property type="match status" value="1"/>
</dbReference>
<dbReference type="InterPro" id="IPR000792">
    <property type="entry name" value="Tscrpt_reg_LuxR_C"/>
</dbReference>
<dbReference type="Pfam" id="PF00196">
    <property type="entry name" value="GerE"/>
    <property type="match status" value="1"/>
</dbReference>
<keyword evidence="1 3" id="KW-0597">Phosphoprotein</keyword>
<dbReference type="PANTHER" id="PTHR43214:SF43">
    <property type="entry name" value="TWO-COMPONENT RESPONSE REGULATOR"/>
    <property type="match status" value="1"/>
</dbReference>
<evidence type="ECO:0000313" key="8">
    <source>
        <dbReference type="Proteomes" id="UP001349994"/>
    </source>
</evidence>
<dbReference type="InterPro" id="IPR016032">
    <property type="entry name" value="Sig_transdc_resp-reg_C-effctor"/>
</dbReference>
<dbReference type="Proteomes" id="UP001349994">
    <property type="component" value="Unassembled WGS sequence"/>
</dbReference>
<dbReference type="PROSITE" id="PS00622">
    <property type="entry name" value="HTH_LUXR_1"/>
    <property type="match status" value="1"/>
</dbReference>
<dbReference type="PROSITE" id="PS50110">
    <property type="entry name" value="RESPONSE_REGULATORY"/>
    <property type="match status" value="1"/>
</dbReference>
<gene>
    <name evidence="7" type="ORF">VIN30_04950</name>
</gene>
<evidence type="ECO:0000256" key="2">
    <source>
        <dbReference type="ARBA" id="ARBA00023125"/>
    </source>
</evidence>
<keyword evidence="8" id="KW-1185">Reference proteome</keyword>
<accession>A0ABU6IH95</accession>
<dbReference type="CDD" id="cd06170">
    <property type="entry name" value="LuxR_C_like"/>
    <property type="match status" value="1"/>
</dbReference>
<dbReference type="PANTHER" id="PTHR43214">
    <property type="entry name" value="TWO-COMPONENT RESPONSE REGULATOR"/>
    <property type="match status" value="1"/>
</dbReference>
<dbReference type="SMART" id="SM00421">
    <property type="entry name" value="HTH_LUXR"/>
    <property type="match status" value="1"/>
</dbReference>
<feature type="region of interest" description="Disordered" evidence="4">
    <location>
        <begin position="1"/>
        <end position="21"/>
    </location>
</feature>
<feature type="domain" description="HTH luxR-type" evidence="5">
    <location>
        <begin position="170"/>
        <end position="233"/>
    </location>
</feature>
<comment type="caution">
    <text evidence="7">The sequence shown here is derived from an EMBL/GenBank/DDBJ whole genome shotgun (WGS) entry which is preliminary data.</text>
</comment>
<evidence type="ECO:0000259" key="5">
    <source>
        <dbReference type="PROSITE" id="PS50043"/>
    </source>
</evidence>
<evidence type="ECO:0000259" key="6">
    <source>
        <dbReference type="PROSITE" id="PS50110"/>
    </source>
</evidence>
<reference evidence="7 8" key="1">
    <citation type="submission" date="2024-01" db="EMBL/GenBank/DDBJ databases">
        <title>novel species in genus Adlercreutzia.</title>
        <authorList>
            <person name="Liu X."/>
        </authorList>
    </citation>
    <scope>NUCLEOTIDE SEQUENCE [LARGE SCALE GENOMIC DNA]</scope>
    <source>
        <strain evidence="7 8">R7</strain>
    </source>
</reference>
<feature type="modified residue" description="4-aspartylphosphate" evidence="3">
    <location>
        <position position="81"/>
    </location>
</feature>
<dbReference type="CDD" id="cd17535">
    <property type="entry name" value="REC_NarL-like"/>
    <property type="match status" value="1"/>
</dbReference>
<dbReference type="SUPFAM" id="SSF52172">
    <property type="entry name" value="CheY-like"/>
    <property type="match status" value="1"/>
</dbReference>
<organism evidence="7 8">
    <name type="scientific">Adlercreutzia wanghongyangiae</name>
    <dbReference type="NCBI Taxonomy" id="3111451"/>
    <lineage>
        <taxon>Bacteria</taxon>
        <taxon>Bacillati</taxon>
        <taxon>Actinomycetota</taxon>
        <taxon>Coriobacteriia</taxon>
        <taxon>Eggerthellales</taxon>
        <taxon>Eggerthellaceae</taxon>
        <taxon>Adlercreutzia</taxon>
    </lineage>
</organism>
<dbReference type="InterPro" id="IPR001789">
    <property type="entry name" value="Sig_transdc_resp-reg_receiver"/>
</dbReference>
<dbReference type="InterPro" id="IPR058245">
    <property type="entry name" value="NreC/VraR/RcsB-like_REC"/>
</dbReference>
<evidence type="ECO:0000313" key="7">
    <source>
        <dbReference type="EMBL" id="MEC4175792.1"/>
    </source>
</evidence>
<feature type="domain" description="Response regulatory" evidence="6">
    <location>
        <begin position="30"/>
        <end position="146"/>
    </location>
</feature>
<protein>
    <submittedName>
        <fullName evidence="7">Response regulator transcription factor</fullName>
    </submittedName>
</protein>
<dbReference type="PROSITE" id="PS50043">
    <property type="entry name" value="HTH_LUXR_2"/>
    <property type="match status" value="1"/>
</dbReference>
<dbReference type="SUPFAM" id="SSF46894">
    <property type="entry name" value="C-terminal effector domain of the bipartite response regulators"/>
    <property type="match status" value="1"/>
</dbReference>
<proteinExistence type="predicted"/>
<dbReference type="Pfam" id="PF00072">
    <property type="entry name" value="Response_reg"/>
    <property type="match status" value="1"/>
</dbReference>
<dbReference type="RefSeq" id="WP_338209787.1">
    <property type="nucleotide sequence ID" value="NZ_JAYMFF010000008.1"/>
</dbReference>
<evidence type="ECO:0000256" key="4">
    <source>
        <dbReference type="SAM" id="MobiDB-lite"/>
    </source>
</evidence>